<protein>
    <submittedName>
        <fullName evidence="2">Uncharacterized protein</fullName>
    </submittedName>
</protein>
<reference evidence="2 3" key="1">
    <citation type="submission" date="2016-07" db="EMBL/GenBank/DDBJ databases">
        <title>Pervasive Adenine N6-methylation of Active Genes in Fungi.</title>
        <authorList>
            <consortium name="DOE Joint Genome Institute"/>
            <person name="Mondo S.J."/>
            <person name="Dannebaum R.O."/>
            <person name="Kuo R.C."/>
            <person name="Labutti K."/>
            <person name="Haridas S."/>
            <person name="Kuo A."/>
            <person name="Salamov A."/>
            <person name="Ahrendt S.R."/>
            <person name="Lipzen A."/>
            <person name="Sullivan W."/>
            <person name="Andreopoulos W.B."/>
            <person name="Clum A."/>
            <person name="Lindquist E."/>
            <person name="Daum C."/>
            <person name="Ramamoorthy G.K."/>
            <person name="Gryganskyi A."/>
            <person name="Culley D."/>
            <person name="Magnuson J.K."/>
            <person name="James T.Y."/>
            <person name="O'Malley M.A."/>
            <person name="Stajich J.E."/>
            <person name="Spatafora J.W."/>
            <person name="Visel A."/>
            <person name="Grigoriev I.V."/>
        </authorList>
    </citation>
    <scope>NUCLEOTIDE SEQUENCE [LARGE SCALE GENOMIC DNA]</scope>
    <source>
        <strain evidence="2 3">PL171</strain>
    </source>
</reference>
<sequence length="87" mass="9677">MRMGGSLDGSRTNRRFYASRGTKRGRQGVTRCTGWAGHGGHRAASYGFYVGGYSDKELAQLGLCVQESRHGVVRKRALMMQLLSLRR</sequence>
<gene>
    <name evidence="2" type="ORF">BCR44DRAFT_1429432</name>
</gene>
<feature type="region of interest" description="Disordered" evidence="1">
    <location>
        <begin position="1"/>
        <end position="28"/>
    </location>
</feature>
<comment type="caution">
    <text evidence="2">The sequence shown here is derived from an EMBL/GenBank/DDBJ whole genome shotgun (WGS) entry which is preliminary data.</text>
</comment>
<proteinExistence type="predicted"/>
<name>A0A1Y2HWE5_9FUNG</name>
<evidence type="ECO:0000313" key="3">
    <source>
        <dbReference type="Proteomes" id="UP000193411"/>
    </source>
</evidence>
<evidence type="ECO:0000256" key="1">
    <source>
        <dbReference type="SAM" id="MobiDB-lite"/>
    </source>
</evidence>
<evidence type="ECO:0000313" key="2">
    <source>
        <dbReference type="EMBL" id="ORZ38023.1"/>
    </source>
</evidence>
<dbReference type="Proteomes" id="UP000193411">
    <property type="component" value="Unassembled WGS sequence"/>
</dbReference>
<dbReference type="EMBL" id="MCFL01000010">
    <property type="protein sequence ID" value="ORZ38023.1"/>
    <property type="molecule type" value="Genomic_DNA"/>
</dbReference>
<accession>A0A1Y2HWE5</accession>
<organism evidence="2 3">
    <name type="scientific">Catenaria anguillulae PL171</name>
    <dbReference type="NCBI Taxonomy" id="765915"/>
    <lineage>
        <taxon>Eukaryota</taxon>
        <taxon>Fungi</taxon>
        <taxon>Fungi incertae sedis</taxon>
        <taxon>Blastocladiomycota</taxon>
        <taxon>Blastocladiomycetes</taxon>
        <taxon>Blastocladiales</taxon>
        <taxon>Catenariaceae</taxon>
        <taxon>Catenaria</taxon>
    </lineage>
</organism>
<dbReference type="AlphaFoldDB" id="A0A1Y2HWE5"/>
<keyword evidence="3" id="KW-1185">Reference proteome</keyword>